<evidence type="ECO:0000313" key="15">
    <source>
        <dbReference type="Proteomes" id="UP000241462"/>
    </source>
</evidence>
<dbReference type="InParanoid" id="A0A2T3ANH0"/>
<comment type="similarity">
    <text evidence="2">Belongs to the ERG28 family.</text>
</comment>
<evidence type="ECO:0000256" key="9">
    <source>
        <dbReference type="ARBA" id="ARBA00023098"/>
    </source>
</evidence>
<reference evidence="14 15" key="1">
    <citation type="journal article" date="2018" name="Mycol. Prog.">
        <title>Coniella lustricola, a new species from submerged detritus.</title>
        <authorList>
            <person name="Raudabaugh D.B."/>
            <person name="Iturriaga T."/>
            <person name="Carver A."/>
            <person name="Mondo S."/>
            <person name="Pangilinan J."/>
            <person name="Lipzen A."/>
            <person name="He G."/>
            <person name="Amirebrahimi M."/>
            <person name="Grigoriev I.V."/>
            <person name="Miller A.N."/>
        </authorList>
    </citation>
    <scope>NUCLEOTIDE SEQUENCE [LARGE SCALE GENOMIC DNA]</scope>
    <source>
        <strain evidence="14 15">B22-T-1</strain>
    </source>
</reference>
<keyword evidence="8" id="KW-0756">Sterol biosynthesis</keyword>
<evidence type="ECO:0000256" key="3">
    <source>
        <dbReference type="ARBA" id="ARBA00022516"/>
    </source>
</evidence>
<dbReference type="GO" id="GO:0016126">
    <property type="term" value="P:sterol biosynthetic process"/>
    <property type="evidence" value="ECO:0007669"/>
    <property type="project" value="UniProtKB-KW"/>
</dbReference>
<keyword evidence="15" id="KW-1185">Reference proteome</keyword>
<sequence>MSFTRRWSTEVSHRKVHHGAWTLLGRYKVARRVPFSHSDELPRLFSVLPIHLHFSSADTIWIIVFASAMMDGLLSFLPSAEDGILPYYLLLVSAASIGNAIQNYLTLHYTRRIYNGLFVPNSTVTNGDSVQKLQPVSSAATLKDKPTATDQVTPLAARLFGIYTIAVGVIRLYGAYNIHDGALYQLCIFTHMLAGFHFTSEIVVYKTLRLAGPHIFPFSAAFGGTLWMVLQYSNYVKA</sequence>
<gene>
    <name evidence="14" type="ORF">BD289DRAFT_2091</name>
</gene>
<protein>
    <submittedName>
        <fullName evidence="14">Erg28 like protein-domain-containing protein</fullName>
    </submittedName>
</protein>
<dbReference type="AlphaFoldDB" id="A0A2T3ANH0"/>
<dbReference type="Proteomes" id="UP000241462">
    <property type="component" value="Unassembled WGS sequence"/>
</dbReference>
<keyword evidence="6" id="KW-0752">Steroid biosynthesis</keyword>
<evidence type="ECO:0000256" key="10">
    <source>
        <dbReference type="ARBA" id="ARBA00023136"/>
    </source>
</evidence>
<feature type="transmembrane region" description="Helical" evidence="13">
    <location>
        <begin position="155"/>
        <end position="176"/>
    </location>
</feature>
<keyword evidence="11" id="KW-1207">Sterol metabolism</keyword>
<evidence type="ECO:0000256" key="7">
    <source>
        <dbReference type="ARBA" id="ARBA00022989"/>
    </source>
</evidence>
<dbReference type="GO" id="GO:0005789">
    <property type="term" value="C:endoplasmic reticulum membrane"/>
    <property type="evidence" value="ECO:0007669"/>
    <property type="project" value="UniProtKB-SubCell"/>
</dbReference>
<evidence type="ECO:0000256" key="11">
    <source>
        <dbReference type="ARBA" id="ARBA00023166"/>
    </source>
</evidence>
<keyword evidence="7 13" id="KW-1133">Transmembrane helix</keyword>
<dbReference type="EMBL" id="KZ678372">
    <property type="protein sequence ID" value="PSS05199.1"/>
    <property type="molecule type" value="Genomic_DNA"/>
</dbReference>
<feature type="transmembrane region" description="Helical" evidence="13">
    <location>
        <begin position="215"/>
        <end position="233"/>
    </location>
</feature>
<keyword evidence="5" id="KW-0256">Endoplasmic reticulum</keyword>
<evidence type="ECO:0000256" key="8">
    <source>
        <dbReference type="ARBA" id="ARBA00023011"/>
    </source>
</evidence>
<evidence type="ECO:0000256" key="12">
    <source>
        <dbReference type="ARBA" id="ARBA00023221"/>
    </source>
</evidence>
<keyword evidence="4 13" id="KW-0812">Transmembrane</keyword>
<feature type="transmembrane region" description="Helical" evidence="13">
    <location>
        <begin position="84"/>
        <end position="105"/>
    </location>
</feature>
<keyword evidence="12" id="KW-0753">Steroid metabolism</keyword>
<dbReference type="InterPro" id="IPR005352">
    <property type="entry name" value="Erg28"/>
</dbReference>
<dbReference type="PANTHER" id="PTHR15451:SF19">
    <property type="entry name" value="ERGOSTEROL BIOSYNTHETIC PROTEIN 28 HOMOLOG"/>
    <property type="match status" value="1"/>
</dbReference>
<evidence type="ECO:0000256" key="5">
    <source>
        <dbReference type="ARBA" id="ARBA00022824"/>
    </source>
</evidence>
<dbReference type="GO" id="GO:0030674">
    <property type="term" value="F:protein-macromolecule adaptor activity"/>
    <property type="evidence" value="ECO:0007669"/>
    <property type="project" value="TreeGrafter"/>
</dbReference>
<comment type="subcellular location">
    <subcellularLocation>
        <location evidence="1">Endoplasmic reticulum membrane</location>
        <topology evidence="1">Multi-pass membrane protein</topology>
    </subcellularLocation>
</comment>
<evidence type="ECO:0000256" key="1">
    <source>
        <dbReference type="ARBA" id="ARBA00004477"/>
    </source>
</evidence>
<dbReference type="Pfam" id="PF03694">
    <property type="entry name" value="Erg28"/>
    <property type="match status" value="1"/>
</dbReference>
<keyword evidence="10 13" id="KW-0472">Membrane</keyword>
<evidence type="ECO:0000256" key="6">
    <source>
        <dbReference type="ARBA" id="ARBA00022955"/>
    </source>
</evidence>
<accession>A0A2T3ANH0</accession>
<evidence type="ECO:0000313" key="14">
    <source>
        <dbReference type="EMBL" id="PSS05199.1"/>
    </source>
</evidence>
<evidence type="ECO:0000256" key="4">
    <source>
        <dbReference type="ARBA" id="ARBA00022692"/>
    </source>
</evidence>
<evidence type="ECO:0000256" key="2">
    <source>
        <dbReference type="ARBA" id="ARBA00005377"/>
    </source>
</evidence>
<evidence type="ECO:0000256" key="13">
    <source>
        <dbReference type="SAM" id="Phobius"/>
    </source>
</evidence>
<feature type="transmembrane region" description="Helical" evidence="13">
    <location>
        <begin position="182"/>
        <end position="203"/>
    </location>
</feature>
<name>A0A2T3ANH0_9PEZI</name>
<keyword evidence="3" id="KW-0444">Lipid biosynthesis</keyword>
<dbReference type="OrthoDB" id="6485510at2759"/>
<dbReference type="STRING" id="2025994.A0A2T3ANH0"/>
<dbReference type="PANTHER" id="PTHR15451">
    <property type="entry name" value="ERGOSTEROL BIOSYNTHETIC PROTEIN 28-RELATED"/>
    <property type="match status" value="1"/>
</dbReference>
<proteinExistence type="inferred from homology"/>
<organism evidence="14 15">
    <name type="scientific">Coniella lustricola</name>
    <dbReference type="NCBI Taxonomy" id="2025994"/>
    <lineage>
        <taxon>Eukaryota</taxon>
        <taxon>Fungi</taxon>
        <taxon>Dikarya</taxon>
        <taxon>Ascomycota</taxon>
        <taxon>Pezizomycotina</taxon>
        <taxon>Sordariomycetes</taxon>
        <taxon>Sordariomycetidae</taxon>
        <taxon>Diaporthales</taxon>
        <taxon>Schizoparmaceae</taxon>
        <taxon>Coniella</taxon>
    </lineage>
</organism>
<keyword evidence="9" id="KW-0443">Lipid metabolism</keyword>
<dbReference type="FunCoup" id="A0A2T3ANH0">
    <property type="interactions" value="234"/>
</dbReference>